<dbReference type="InterPro" id="IPR002591">
    <property type="entry name" value="Phosphodiest/P_Trfase"/>
</dbReference>
<keyword evidence="4" id="KW-0337">GPI-anchor biosynthesis</keyword>
<gene>
    <name evidence="13" type="primary">PIGG</name>
    <name evidence="13" type="ORF">GWK47_002108</name>
</gene>
<feature type="transmembrane region" description="Helical" evidence="11">
    <location>
        <begin position="587"/>
        <end position="610"/>
    </location>
</feature>
<keyword evidence="8 11" id="KW-1133">Transmembrane helix</keyword>
<feature type="transmembrane region" description="Helical" evidence="11">
    <location>
        <begin position="657"/>
        <end position="675"/>
    </location>
</feature>
<comment type="subcellular location">
    <subcellularLocation>
        <location evidence="1">Endoplasmic reticulum membrane</location>
        <topology evidence="1">Multi-pass membrane protein</topology>
    </subcellularLocation>
</comment>
<protein>
    <submittedName>
        <fullName evidence="13">GPI ethanolamine phosphate transferase 2</fullName>
    </submittedName>
</protein>
<keyword evidence="9 11" id="KW-0472">Membrane</keyword>
<comment type="similarity">
    <text evidence="3">Belongs to the PIGG/PIGN/PIGO family. PIGG subfamily.</text>
</comment>
<dbReference type="Pfam" id="PF01663">
    <property type="entry name" value="Phosphodiest"/>
    <property type="match status" value="1"/>
</dbReference>
<dbReference type="CDD" id="cd16024">
    <property type="entry name" value="GPI_EPT_2"/>
    <property type="match status" value="1"/>
</dbReference>
<dbReference type="Pfam" id="PF19316">
    <property type="entry name" value="PIGO_PIGG"/>
    <property type="match status" value="1"/>
</dbReference>
<feature type="transmembrane region" description="Helical" evidence="11">
    <location>
        <begin position="622"/>
        <end position="642"/>
    </location>
</feature>
<evidence type="ECO:0000259" key="12">
    <source>
        <dbReference type="Pfam" id="PF19316"/>
    </source>
</evidence>
<dbReference type="OrthoDB" id="272139at2759"/>
<name>A0A8J5BXY8_CHIOP</name>
<comment type="caution">
    <text evidence="13">The sequence shown here is derived from an EMBL/GenBank/DDBJ whole genome shotgun (WGS) entry which is preliminary data.</text>
</comment>
<keyword evidence="7" id="KW-0256">Endoplasmic reticulum</keyword>
<evidence type="ECO:0000256" key="1">
    <source>
        <dbReference type="ARBA" id="ARBA00004477"/>
    </source>
</evidence>
<evidence type="ECO:0000313" key="14">
    <source>
        <dbReference type="Proteomes" id="UP000770661"/>
    </source>
</evidence>
<keyword evidence="14" id="KW-1185">Reference proteome</keyword>
<accession>A0A8J5BXY8</accession>
<comment type="pathway">
    <text evidence="2">Glycolipid biosynthesis; glycosylphosphatidylinositol-anchor biosynthesis.</text>
</comment>
<dbReference type="PANTHER" id="PTHR23072:SF0">
    <property type="entry name" value="GPI ETHANOLAMINE PHOSPHATE TRANSFERASE 2"/>
    <property type="match status" value="1"/>
</dbReference>
<evidence type="ECO:0000256" key="11">
    <source>
        <dbReference type="SAM" id="Phobius"/>
    </source>
</evidence>
<evidence type="ECO:0000256" key="10">
    <source>
        <dbReference type="ARBA" id="ARBA00023180"/>
    </source>
</evidence>
<keyword evidence="6 11" id="KW-0812">Transmembrane</keyword>
<evidence type="ECO:0000256" key="8">
    <source>
        <dbReference type="ARBA" id="ARBA00022989"/>
    </source>
</evidence>
<reference evidence="13" key="1">
    <citation type="submission" date="2020-07" db="EMBL/GenBank/DDBJ databases">
        <title>The High-quality genome of the commercially important snow crab, Chionoecetes opilio.</title>
        <authorList>
            <person name="Jeong J.-H."/>
            <person name="Ryu S."/>
        </authorList>
    </citation>
    <scope>NUCLEOTIDE SEQUENCE</scope>
    <source>
        <strain evidence="13">MADBK_172401_WGS</strain>
        <tissue evidence="13">Digestive gland</tissue>
    </source>
</reference>
<dbReference type="GO" id="GO:0006506">
    <property type="term" value="P:GPI anchor biosynthetic process"/>
    <property type="evidence" value="ECO:0007669"/>
    <property type="project" value="UniProtKB-UniPathway"/>
</dbReference>
<dbReference type="GO" id="GO:0005789">
    <property type="term" value="C:endoplasmic reticulum membrane"/>
    <property type="evidence" value="ECO:0007669"/>
    <property type="project" value="UniProtKB-SubCell"/>
</dbReference>
<sequence>MSGLSLLVLEQTAVAAGLLAYLTGLVTVRPRPALQPQDPLARHSNDSFVPVEKTVLIVIDALRADHLVTANAPLMPYLQGELANGAAWGYVLHTASPTVTLPRIKSLVTGSVPGFMDVIENFGAGELVDDNIVRRWVAQGQRIHFYGDDTWLNLFPLQFWKHQGVTSFFVTDYTEVDLNVTHHVNKVLPSNEWDVLILHYIGLDHIGHLEGPMSPLIGPKLREMDALIRNIHTTLEAKGSRYMVLVCGDHGMSDAGGHGGSSHSEVTTSALFLSNSLSPKRQEKVQEVRQVDLAPTLSLLTGIGIPEGNVGQPIAELLPDMPPERRMSLHRQATRQLLAIAQGSDLHLNHGNAELLFEQTTQLHERTLQDLHKNPGGSKAEVERVCKFYMDCQHQVSDGLAARQQSYDLSIIYLATTALLMIFAVSMRRHIKGGPVAPRLQVVGATVGWCAGCTFLGWLLVCAVASGSKMCNLLQPSAWLLSVAFIYVTVMMVSSSSFSRARNTQYSDRADNVGMLSLMLLQNWILSRVLYRLALARYLSWDGAALAVNWLAFTHFFNQGNSNSLTTIDMSAGFVGVSSFHPVLHGVLIATQTFGPTFLTYLAFLVHLTSKDGSKERWQRQLYIWWCVRLATVTLYLLNVTFQRHHLFIWSVFTPKLLYEGAHVLVLCALTLYMWSVEKVCTLLQVTYRFEE</sequence>
<dbReference type="InterPro" id="IPR039527">
    <property type="entry name" value="PIGG/GPI7"/>
</dbReference>
<dbReference type="InterPro" id="IPR037674">
    <property type="entry name" value="PIG-G_N"/>
</dbReference>
<feature type="domain" description="GPI ethanolamine phosphate transferase 2 C-terminal" evidence="12">
    <location>
        <begin position="509"/>
        <end position="663"/>
    </location>
</feature>
<feature type="transmembrane region" description="Helical" evidence="11">
    <location>
        <begin position="410"/>
        <end position="428"/>
    </location>
</feature>
<keyword evidence="5 13" id="KW-0808">Transferase</keyword>
<dbReference type="PANTHER" id="PTHR23072">
    <property type="entry name" value="PHOSPHATIDYLINOSITOL GLYCAN-RELATED"/>
    <property type="match status" value="1"/>
</dbReference>
<dbReference type="InterPro" id="IPR017850">
    <property type="entry name" value="Alkaline_phosphatase_core_sf"/>
</dbReference>
<dbReference type="Proteomes" id="UP000770661">
    <property type="component" value="Unassembled WGS sequence"/>
</dbReference>
<evidence type="ECO:0000256" key="3">
    <source>
        <dbReference type="ARBA" id="ARBA00005315"/>
    </source>
</evidence>
<evidence type="ECO:0000313" key="13">
    <source>
        <dbReference type="EMBL" id="KAG0712488.1"/>
    </source>
</evidence>
<dbReference type="InterPro" id="IPR045687">
    <property type="entry name" value="PIGG/GPI7_C"/>
</dbReference>
<dbReference type="SUPFAM" id="SSF53649">
    <property type="entry name" value="Alkaline phosphatase-like"/>
    <property type="match status" value="1"/>
</dbReference>
<feature type="transmembrane region" description="Helical" evidence="11">
    <location>
        <begin position="440"/>
        <end position="466"/>
    </location>
</feature>
<evidence type="ECO:0000256" key="9">
    <source>
        <dbReference type="ARBA" id="ARBA00023136"/>
    </source>
</evidence>
<dbReference type="UniPathway" id="UPA00196"/>
<dbReference type="EMBL" id="JACEEZ010022383">
    <property type="protein sequence ID" value="KAG0712488.1"/>
    <property type="molecule type" value="Genomic_DNA"/>
</dbReference>
<dbReference type="GO" id="GO:0051267">
    <property type="term" value="F:CP2 mannose-ethanolamine phosphotransferase activity"/>
    <property type="evidence" value="ECO:0007669"/>
    <property type="project" value="TreeGrafter"/>
</dbReference>
<evidence type="ECO:0000256" key="6">
    <source>
        <dbReference type="ARBA" id="ARBA00022692"/>
    </source>
</evidence>
<organism evidence="13 14">
    <name type="scientific">Chionoecetes opilio</name>
    <name type="common">Atlantic snow crab</name>
    <name type="synonym">Cancer opilio</name>
    <dbReference type="NCBI Taxonomy" id="41210"/>
    <lineage>
        <taxon>Eukaryota</taxon>
        <taxon>Metazoa</taxon>
        <taxon>Ecdysozoa</taxon>
        <taxon>Arthropoda</taxon>
        <taxon>Crustacea</taxon>
        <taxon>Multicrustacea</taxon>
        <taxon>Malacostraca</taxon>
        <taxon>Eumalacostraca</taxon>
        <taxon>Eucarida</taxon>
        <taxon>Decapoda</taxon>
        <taxon>Pleocyemata</taxon>
        <taxon>Brachyura</taxon>
        <taxon>Eubrachyura</taxon>
        <taxon>Majoidea</taxon>
        <taxon>Majidae</taxon>
        <taxon>Chionoecetes</taxon>
    </lineage>
</organism>
<evidence type="ECO:0000256" key="5">
    <source>
        <dbReference type="ARBA" id="ARBA00022679"/>
    </source>
</evidence>
<keyword evidence="10" id="KW-0325">Glycoprotein</keyword>
<evidence type="ECO:0000256" key="4">
    <source>
        <dbReference type="ARBA" id="ARBA00022502"/>
    </source>
</evidence>
<evidence type="ECO:0000256" key="7">
    <source>
        <dbReference type="ARBA" id="ARBA00022824"/>
    </source>
</evidence>
<proteinExistence type="inferred from homology"/>
<dbReference type="Gene3D" id="3.40.720.10">
    <property type="entry name" value="Alkaline Phosphatase, subunit A"/>
    <property type="match status" value="2"/>
</dbReference>
<evidence type="ECO:0000256" key="2">
    <source>
        <dbReference type="ARBA" id="ARBA00004687"/>
    </source>
</evidence>
<feature type="transmembrane region" description="Helical" evidence="11">
    <location>
        <begin position="478"/>
        <end position="498"/>
    </location>
</feature>
<dbReference type="AlphaFoldDB" id="A0A8J5BXY8"/>